<organism evidence="11 12">
    <name type="scientific">Butyrivibrio fibrisolvens DSM 3071</name>
    <dbReference type="NCBI Taxonomy" id="1121131"/>
    <lineage>
        <taxon>Bacteria</taxon>
        <taxon>Bacillati</taxon>
        <taxon>Bacillota</taxon>
        <taxon>Clostridia</taxon>
        <taxon>Lachnospirales</taxon>
        <taxon>Lachnospiraceae</taxon>
        <taxon>Butyrivibrio</taxon>
    </lineage>
</organism>
<dbReference type="Pfam" id="PF02310">
    <property type="entry name" value="B12-binding"/>
    <property type="match status" value="1"/>
</dbReference>
<proteinExistence type="predicted"/>
<dbReference type="PANTHER" id="PTHR43409:SF7">
    <property type="entry name" value="BLL1977 PROTEIN"/>
    <property type="match status" value="1"/>
</dbReference>
<dbReference type="InterPro" id="IPR007197">
    <property type="entry name" value="rSAM"/>
</dbReference>
<evidence type="ECO:0000256" key="6">
    <source>
        <dbReference type="ARBA" id="ARBA00023004"/>
    </source>
</evidence>
<dbReference type="Gene3D" id="3.40.50.280">
    <property type="entry name" value="Cobalamin-binding domain"/>
    <property type="match status" value="1"/>
</dbReference>
<dbReference type="CDD" id="cd02068">
    <property type="entry name" value="radical_SAM_B12_BD"/>
    <property type="match status" value="1"/>
</dbReference>
<dbReference type="SMART" id="SM00729">
    <property type="entry name" value="Elp3"/>
    <property type="match status" value="1"/>
</dbReference>
<dbReference type="GO" id="GO:0031419">
    <property type="term" value="F:cobalamin binding"/>
    <property type="evidence" value="ECO:0007669"/>
    <property type="project" value="InterPro"/>
</dbReference>
<dbReference type="PROSITE" id="PS51918">
    <property type="entry name" value="RADICAL_SAM"/>
    <property type="match status" value="1"/>
</dbReference>
<dbReference type="InterPro" id="IPR051198">
    <property type="entry name" value="BchE-like"/>
</dbReference>
<keyword evidence="6" id="KW-0408">Iron</keyword>
<dbReference type="EMBL" id="FQXK01000007">
    <property type="protein sequence ID" value="SHH83319.1"/>
    <property type="molecule type" value="Genomic_DNA"/>
</dbReference>
<dbReference type="PANTHER" id="PTHR43409">
    <property type="entry name" value="ANAEROBIC MAGNESIUM-PROTOPORPHYRIN IX MONOMETHYL ESTER CYCLASE-RELATED"/>
    <property type="match status" value="1"/>
</dbReference>
<dbReference type="InterPro" id="IPR006158">
    <property type="entry name" value="Cobalamin-bd"/>
</dbReference>
<dbReference type="PROSITE" id="PS51332">
    <property type="entry name" value="B12_BINDING"/>
    <property type="match status" value="1"/>
</dbReference>
<comment type="cofactor">
    <cofactor evidence="1">
        <name>[4Fe-4S] cluster</name>
        <dbReference type="ChEBI" id="CHEBI:49883"/>
    </cofactor>
</comment>
<keyword evidence="2" id="KW-0489">Methyltransferase</keyword>
<dbReference type="InterPro" id="IPR036724">
    <property type="entry name" value="Cobalamin-bd_sf"/>
</dbReference>
<dbReference type="GeneID" id="89510156"/>
<dbReference type="SUPFAM" id="SSF102114">
    <property type="entry name" value="Radical SAM enzymes"/>
    <property type="match status" value="1"/>
</dbReference>
<evidence type="ECO:0000256" key="7">
    <source>
        <dbReference type="ARBA" id="ARBA00023014"/>
    </source>
</evidence>
<evidence type="ECO:0000313" key="11">
    <source>
        <dbReference type="EMBL" id="SHH83319.1"/>
    </source>
</evidence>
<sequence>MKIVLFRPRPHKETIGLQNVMICEPLELEYIASNVEPLGHEVVIVDMILEKKKIAYFLEKHKPDVVGVTGYIAHVNIIKDYARQVKEYSKDIVTIVGGVHAEVNPEDFEDPNIDYIIRANGIKTFISILKKLENLHEIDTVKNSIISKEDINENRNDDGSEDSKEKNNEAGIKSQEDLLPDRKSIVSKELNNAQEAVCQDDNPLDCVYTKGVNKAVKETTFNYLFPDRDKVSKYRKHYYYMFHRNCSLIKTSFGCPYNCKFCFCRQITDDKYFARSLENIIEELKTIPQTEVYIVDDDFLFNAERLMEFCDLLEKNNIHKKYLVYGRADFIANNEAAIKRLKEVGLRAVIVGLESCSSKDLDTYNKRTQVSINEKAVSILQKYDVECYGTFILGLDWTKEDFNALGRWIKKLGLIFVNLQPLTPLRGTEMYEQYRKDFIIREDEYEKWDLAHLVVKPMNLSVRKYYWYTMVLYYKITANPKSWWYMVKKYGLYDTLKLTVGAAKVNMQYFKKLL</sequence>
<accession>A0A1M5W6V3</accession>
<dbReference type="CDD" id="cd01335">
    <property type="entry name" value="Radical_SAM"/>
    <property type="match status" value="1"/>
</dbReference>
<dbReference type="InterPro" id="IPR006638">
    <property type="entry name" value="Elp3/MiaA/NifB-like_rSAM"/>
</dbReference>
<dbReference type="GO" id="GO:0046872">
    <property type="term" value="F:metal ion binding"/>
    <property type="evidence" value="ECO:0007669"/>
    <property type="project" value="UniProtKB-KW"/>
</dbReference>
<keyword evidence="7" id="KW-0411">Iron-sulfur</keyword>
<dbReference type="AlphaFoldDB" id="A0A1M5W6V3"/>
<keyword evidence="3" id="KW-0808">Transferase</keyword>
<dbReference type="GO" id="GO:0003824">
    <property type="term" value="F:catalytic activity"/>
    <property type="evidence" value="ECO:0007669"/>
    <property type="project" value="InterPro"/>
</dbReference>
<dbReference type="SFLD" id="SFLDG01082">
    <property type="entry name" value="B12-binding_domain_containing"/>
    <property type="match status" value="1"/>
</dbReference>
<feature type="region of interest" description="Disordered" evidence="8">
    <location>
        <begin position="151"/>
        <end position="174"/>
    </location>
</feature>
<dbReference type="STRING" id="1121131.SAMN02745229_00934"/>
<evidence type="ECO:0000313" key="12">
    <source>
        <dbReference type="Proteomes" id="UP000184278"/>
    </source>
</evidence>
<dbReference type="RefSeq" id="WP_081373692.1">
    <property type="nucleotide sequence ID" value="NZ_FQXK01000007.1"/>
</dbReference>
<feature type="domain" description="B12-binding" evidence="9">
    <location>
        <begin position="7"/>
        <end position="139"/>
    </location>
</feature>
<evidence type="ECO:0000256" key="1">
    <source>
        <dbReference type="ARBA" id="ARBA00001966"/>
    </source>
</evidence>
<keyword evidence="4" id="KW-0949">S-adenosyl-L-methionine</keyword>
<protein>
    <submittedName>
        <fullName evidence="11">Radical SAM superfamily protein</fullName>
    </submittedName>
</protein>
<dbReference type="InterPro" id="IPR013785">
    <property type="entry name" value="Aldolase_TIM"/>
</dbReference>
<evidence type="ECO:0000259" key="9">
    <source>
        <dbReference type="PROSITE" id="PS51332"/>
    </source>
</evidence>
<dbReference type="Pfam" id="PF04055">
    <property type="entry name" value="Radical_SAM"/>
    <property type="match status" value="1"/>
</dbReference>
<evidence type="ECO:0000256" key="3">
    <source>
        <dbReference type="ARBA" id="ARBA00022679"/>
    </source>
</evidence>
<keyword evidence="12" id="KW-1185">Reference proteome</keyword>
<dbReference type="SFLD" id="SFLDS00029">
    <property type="entry name" value="Radical_SAM"/>
    <property type="match status" value="1"/>
</dbReference>
<dbReference type="InterPro" id="IPR034466">
    <property type="entry name" value="Methyltransferase_Class_B"/>
</dbReference>
<dbReference type="Gene3D" id="3.20.20.70">
    <property type="entry name" value="Aldolase class I"/>
    <property type="match status" value="1"/>
</dbReference>
<evidence type="ECO:0000256" key="4">
    <source>
        <dbReference type="ARBA" id="ARBA00022691"/>
    </source>
</evidence>
<dbReference type="SFLD" id="SFLDG01123">
    <property type="entry name" value="methyltransferase_(Class_B)"/>
    <property type="match status" value="1"/>
</dbReference>
<dbReference type="InterPro" id="IPR058240">
    <property type="entry name" value="rSAM_sf"/>
</dbReference>
<feature type="domain" description="Radical SAM core" evidence="10">
    <location>
        <begin position="238"/>
        <end position="461"/>
    </location>
</feature>
<gene>
    <name evidence="11" type="ORF">SAMN02745229_00934</name>
</gene>
<dbReference type="SUPFAM" id="SSF52242">
    <property type="entry name" value="Cobalamin (vitamin B12)-binding domain"/>
    <property type="match status" value="1"/>
</dbReference>
<name>A0A1M5W6V3_BUTFI</name>
<evidence type="ECO:0000256" key="5">
    <source>
        <dbReference type="ARBA" id="ARBA00022723"/>
    </source>
</evidence>
<dbReference type="GO" id="GO:0005829">
    <property type="term" value="C:cytosol"/>
    <property type="evidence" value="ECO:0007669"/>
    <property type="project" value="TreeGrafter"/>
</dbReference>
<keyword evidence="5" id="KW-0479">Metal-binding</keyword>
<evidence type="ECO:0000256" key="8">
    <source>
        <dbReference type="SAM" id="MobiDB-lite"/>
    </source>
</evidence>
<dbReference type="Proteomes" id="UP000184278">
    <property type="component" value="Unassembled WGS sequence"/>
</dbReference>
<evidence type="ECO:0000256" key="2">
    <source>
        <dbReference type="ARBA" id="ARBA00022603"/>
    </source>
</evidence>
<evidence type="ECO:0000259" key="10">
    <source>
        <dbReference type="PROSITE" id="PS51918"/>
    </source>
</evidence>
<dbReference type="GO" id="GO:0051539">
    <property type="term" value="F:4 iron, 4 sulfur cluster binding"/>
    <property type="evidence" value="ECO:0007669"/>
    <property type="project" value="UniProtKB-KW"/>
</dbReference>
<reference evidence="12" key="1">
    <citation type="submission" date="2016-11" db="EMBL/GenBank/DDBJ databases">
        <authorList>
            <person name="Varghese N."/>
            <person name="Submissions S."/>
        </authorList>
    </citation>
    <scope>NUCLEOTIDE SEQUENCE [LARGE SCALE GENOMIC DNA]</scope>
    <source>
        <strain evidence="12">DSM 3071</strain>
    </source>
</reference>